<sequence length="100" mass="11821">MKFTIIFLLLSMCAMALAGYERPPYLPRPTFRPVRIVREAGYERPPYLPRPTFRPVHRFVREAGYERPPYLPRPTFRPIHRVVREALPAAEQLWADAPQF</sequence>
<protein>
    <submittedName>
        <fullName evidence="3">Uncharacterized protein LOC115482760</fullName>
    </submittedName>
</protein>
<keyword evidence="1" id="KW-0732">Signal</keyword>
<organism evidence="2 3">
    <name type="scientific">Drosophila hydei</name>
    <name type="common">Fruit fly</name>
    <dbReference type="NCBI Taxonomy" id="7224"/>
    <lineage>
        <taxon>Eukaryota</taxon>
        <taxon>Metazoa</taxon>
        <taxon>Ecdysozoa</taxon>
        <taxon>Arthropoda</taxon>
        <taxon>Hexapoda</taxon>
        <taxon>Insecta</taxon>
        <taxon>Pterygota</taxon>
        <taxon>Neoptera</taxon>
        <taxon>Endopterygota</taxon>
        <taxon>Diptera</taxon>
        <taxon>Brachycera</taxon>
        <taxon>Muscomorpha</taxon>
        <taxon>Ephydroidea</taxon>
        <taxon>Drosophilidae</taxon>
        <taxon>Drosophila</taxon>
    </lineage>
</organism>
<name>A0A6J2SQJ7_DROHY</name>
<evidence type="ECO:0000256" key="1">
    <source>
        <dbReference type="SAM" id="SignalP"/>
    </source>
</evidence>
<feature type="chain" id="PRO_5027094797" evidence="1">
    <location>
        <begin position="19"/>
        <end position="100"/>
    </location>
</feature>
<dbReference type="Proteomes" id="UP000504633">
    <property type="component" value="Unplaced"/>
</dbReference>
<reference evidence="3" key="1">
    <citation type="submission" date="2025-08" db="UniProtKB">
        <authorList>
            <consortium name="RefSeq"/>
        </authorList>
    </citation>
    <scope>IDENTIFICATION</scope>
    <source>
        <strain evidence="3">15085-1641.00</strain>
        <tissue evidence="3">Whole body</tissue>
    </source>
</reference>
<evidence type="ECO:0000313" key="2">
    <source>
        <dbReference type="Proteomes" id="UP000504633"/>
    </source>
</evidence>
<dbReference type="OMA" id="FRPINRY"/>
<feature type="signal peptide" evidence="1">
    <location>
        <begin position="1"/>
        <end position="18"/>
    </location>
</feature>
<dbReference type="AlphaFoldDB" id="A0A6J2SQJ7"/>
<dbReference type="RefSeq" id="XP_030078547.1">
    <property type="nucleotide sequence ID" value="XM_030222687.1"/>
</dbReference>
<dbReference type="KEGG" id="dhe:115482760"/>
<accession>A0A6J2SQJ7</accession>
<proteinExistence type="predicted"/>
<dbReference type="GeneID" id="115482760"/>
<evidence type="ECO:0000313" key="3">
    <source>
        <dbReference type="RefSeq" id="XP_030078547.1"/>
    </source>
</evidence>
<keyword evidence="2" id="KW-1185">Reference proteome</keyword>
<dbReference type="OrthoDB" id="7864661at2759"/>
<gene>
    <name evidence="3" type="primary">LOC115482760</name>
</gene>